<dbReference type="PANTHER" id="PTHR43537">
    <property type="entry name" value="TRANSCRIPTIONAL REGULATOR, GNTR FAMILY"/>
    <property type="match status" value="1"/>
</dbReference>
<dbReference type="GO" id="GO:0003677">
    <property type="term" value="F:DNA binding"/>
    <property type="evidence" value="ECO:0007669"/>
    <property type="project" value="UniProtKB-KW"/>
</dbReference>
<dbReference type="CDD" id="cd07377">
    <property type="entry name" value="WHTH_GntR"/>
    <property type="match status" value="1"/>
</dbReference>
<dbReference type="Gene3D" id="1.10.10.10">
    <property type="entry name" value="Winged helix-like DNA-binding domain superfamily/Winged helix DNA-binding domain"/>
    <property type="match status" value="1"/>
</dbReference>
<dbReference type="SUPFAM" id="SSF48008">
    <property type="entry name" value="GntR ligand-binding domain-like"/>
    <property type="match status" value="1"/>
</dbReference>
<accession>A0A178XQ01</accession>
<dbReference type="PRINTS" id="PR00035">
    <property type="entry name" value="HTHGNTR"/>
</dbReference>
<feature type="domain" description="HTH gntR-type" evidence="4">
    <location>
        <begin position="7"/>
        <end position="74"/>
    </location>
</feature>
<evidence type="ECO:0000256" key="3">
    <source>
        <dbReference type="ARBA" id="ARBA00023163"/>
    </source>
</evidence>
<keyword evidence="6" id="KW-1185">Reference proteome</keyword>
<dbReference type="RefSeq" id="WP_064243860.1">
    <property type="nucleotide sequence ID" value="NZ_LPUX01000064.1"/>
</dbReference>
<dbReference type="EMBL" id="LPUX01000064">
    <property type="protein sequence ID" value="OAP36635.1"/>
    <property type="molecule type" value="Genomic_DNA"/>
</dbReference>
<evidence type="ECO:0000256" key="1">
    <source>
        <dbReference type="ARBA" id="ARBA00023015"/>
    </source>
</evidence>
<comment type="caution">
    <text evidence="5">The sequence shown here is derived from an EMBL/GenBank/DDBJ whole genome shotgun (WGS) entry which is preliminary data.</text>
</comment>
<dbReference type="SMART" id="SM00895">
    <property type="entry name" value="FCD"/>
    <property type="match status" value="1"/>
</dbReference>
<name>A0A178XQ01_9HYPH</name>
<dbReference type="InterPro" id="IPR036388">
    <property type="entry name" value="WH-like_DNA-bd_sf"/>
</dbReference>
<dbReference type="STRING" id="1472378.AU381_19295"/>
<organism evidence="5 6">
    <name type="scientific">Sinorhizobium glycinis</name>
    <dbReference type="NCBI Taxonomy" id="1472378"/>
    <lineage>
        <taxon>Bacteria</taxon>
        <taxon>Pseudomonadati</taxon>
        <taxon>Pseudomonadota</taxon>
        <taxon>Alphaproteobacteria</taxon>
        <taxon>Hyphomicrobiales</taxon>
        <taxon>Rhizobiaceae</taxon>
        <taxon>Sinorhizobium/Ensifer group</taxon>
        <taxon>Sinorhizobium</taxon>
    </lineage>
</organism>
<dbReference type="Gene3D" id="1.20.120.530">
    <property type="entry name" value="GntR ligand-binding domain-like"/>
    <property type="match status" value="1"/>
</dbReference>
<dbReference type="GO" id="GO:0003700">
    <property type="term" value="F:DNA-binding transcription factor activity"/>
    <property type="evidence" value="ECO:0007669"/>
    <property type="project" value="InterPro"/>
</dbReference>
<dbReference type="InterPro" id="IPR000524">
    <property type="entry name" value="Tscrpt_reg_HTH_GntR"/>
</dbReference>
<dbReference type="InterPro" id="IPR036390">
    <property type="entry name" value="WH_DNA-bd_sf"/>
</dbReference>
<dbReference type="PROSITE" id="PS50949">
    <property type="entry name" value="HTH_GNTR"/>
    <property type="match status" value="1"/>
</dbReference>
<dbReference type="Pfam" id="PF00392">
    <property type="entry name" value="GntR"/>
    <property type="match status" value="1"/>
</dbReference>
<dbReference type="OrthoDB" id="7192778at2"/>
<keyword evidence="3" id="KW-0804">Transcription</keyword>
<evidence type="ECO:0000256" key="2">
    <source>
        <dbReference type="ARBA" id="ARBA00023125"/>
    </source>
</evidence>
<dbReference type="Pfam" id="PF07729">
    <property type="entry name" value="FCD"/>
    <property type="match status" value="1"/>
</dbReference>
<dbReference type="SMART" id="SM00345">
    <property type="entry name" value="HTH_GNTR"/>
    <property type="match status" value="1"/>
</dbReference>
<dbReference type="PANTHER" id="PTHR43537:SF5">
    <property type="entry name" value="UXU OPERON TRANSCRIPTIONAL REGULATOR"/>
    <property type="match status" value="1"/>
</dbReference>
<evidence type="ECO:0000313" key="6">
    <source>
        <dbReference type="Proteomes" id="UP000094025"/>
    </source>
</evidence>
<dbReference type="InterPro" id="IPR008920">
    <property type="entry name" value="TF_FadR/GntR_C"/>
</dbReference>
<dbReference type="Proteomes" id="UP000094025">
    <property type="component" value="Unassembled WGS sequence"/>
</dbReference>
<dbReference type="SUPFAM" id="SSF46785">
    <property type="entry name" value="Winged helix' DNA-binding domain"/>
    <property type="match status" value="1"/>
</dbReference>
<evidence type="ECO:0000259" key="4">
    <source>
        <dbReference type="PROSITE" id="PS50949"/>
    </source>
</evidence>
<keyword evidence="2" id="KW-0238">DNA-binding</keyword>
<reference evidence="5 6" key="1">
    <citation type="journal article" date="2016" name="Int. J. Syst. Evol. Microbiol.">
        <title>Ensifer glycinis sp. nov., an novel rhizobial species associated with Glycine spp.</title>
        <authorList>
            <person name="Yan H."/>
            <person name="Yan J."/>
            <person name="Sui X.H."/>
            <person name="Wang E.T."/>
            <person name="Chen W.X."/>
            <person name="Zhang X.X."/>
            <person name="Chen W.F."/>
        </authorList>
    </citation>
    <scope>NUCLEOTIDE SEQUENCE [LARGE SCALE GENOMIC DNA]</scope>
    <source>
        <strain evidence="5 6">CCBAU 23380</strain>
    </source>
</reference>
<proteinExistence type="predicted"/>
<sequence length="224" mass="25319">MRPVKKQTFREQIVDELKAAIMSGRMAPGSPISEADLAVHFGVSRGPLREALRHLIEEGFLVAVPYTGTRVLDLTLEDLREISSLRTELEIFAFKLVWPRRDAAFGAELAARCEALKACSRAGDGEASIATELALHSFVFETCGHRLLLDTWQRLKGRLQLYWATHHRAHDRRVPEIDAHDRYVALAIGNDFDALAEEIRNHMKQGLERTERFVMAQLPAHRSA</sequence>
<dbReference type="AlphaFoldDB" id="A0A178XQ01"/>
<gene>
    <name evidence="5" type="ORF">AU381_19295</name>
</gene>
<keyword evidence="1" id="KW-0805">Transcription regulation</keyword>
<dbReference type="InterPro" id="IPR011711">
    <property type="entry name" value="GntR_C"/>
</dbReference>
<protein>
    <submittedName>
        <fullName evidence="5">GntR family transcriptional regulator</fullName>
    </submittedName>
</protein>
<evidence type="ECO:0000313" key="5">
    <source>
        <dbReference type="EMBL" id="OAP36635.1"/>
    </source>
</evidence>